<dbReference type="PRINTS" id="PR00952">
    <property type="entry name" value="TYPE3IMQPROT"/>
</dbReference>
<protein>
    <submittedName>
        <fullName evidence="8">Flagellar biosynthetic protein FliQ</fullName>
    </submittedName>
</protein>
<dbReference type="PANTHER" id="PTHR34040">
    <property type="entry name" value="FLAGELLAR BIOSYNTHETIC PROTEIN FLIQ"/>
    <property type="match status" value="1"/>
</dbReference>
<dbReference type="OMA" id="VFAGHWI"/>
<dbReference type="RefSeq" id="WP_012904608.1">
    <property type="nucleotide sequence ID" value="NZ_CAJTBI010000036.1"/>
</dbReference>
<evidence type="ECO:0000256" key="7">
    <source>
        <dbReference type="SAM" id="Phobius"/>
    </source>
</evidence>
<evidence type="ECO:0000313" key="8">
    <source>
        <dbReference type="EMBL" id="QBY31477.1"/>
    </source>
</evidence>
<proteinExistence type="inferred from homology"/>
<evidence type="ECO:0000256" key="1">
    <source>
        <dbReference type="ARBA" id="ARBA00004651"/>
    </source>
</evidence>
<keyword evidence="8" id="KW-0969">Cilium</keyword>
<keyword evidence="3" id="KW-1003">Cell membrane</keyword>
<dbReference type="GO" id="GO:0009306">
    <property type="term" value="P:protein secretion"/>
    <property type="evidence" value="ECO:0007669"/>
    <property type="project" value="InterPro"/>
</dbReference>
<keyword evidence="8" id="KW-0282">Flagellum</keyword>
<comment type="similarity">
    <text evidence="2">Belongs to the FliQ/MopD/SpaQ family.</text>
</comment>
<dbReference type="InterPro" id="IPR002191">
    <property type="entry name" value="Bac_export_3"/>
</dbReference>
<evidence type="ECO:0000256" key="2">
    <source>
        <dbReference type="ARBA" id="ARBA00006156"/>
    </source>
</evidence>
<dbReference type="Pfam" id="PF01313">
    <property type="entry name" value="Bac_export_3"/>
    <property type="match status" value="1"/>
</dbReference>
<dbReference type="PIRSF" id="PIRSF004669">
    <property type="entry name" value="FliQ"/>
    <property type="match status" value="1"/>
</dbReference>
<keyword evidence="5 7" id="KW-1133">Transmembrane helix</keyword>
<accession>A0A482PS29</accession>
<dbReference type="EMBL" id="CP038008">
    <property type="protein sequence ID" value="QBY31477.1"/>
    <property type="molecule type" value="Genomic_DNA"/>
</dbReference>
<reference evidence="8" key="1">
    <citation type="submission" date="2019-03" db="EMBL/GenBank/DDBJ databases">
        <title>Complete genome sequence of enteropathogenic Citrobacter rodentium strain DBS100.</title>
        <authorList>
            <person name="Popov G."/>
            <person name="Fiebig A."/>
            <person name="Shideler S."/>
            <person name="Coombes B."/>
            <person name="Savchenko A."/>
        </authorList>
    </citation>
    <scope>NUCLEOTIDE SEQUENCE</scope>
    <source>
        <strain evidence="8">DBS100</strain>
    </source>
</reference>
<evidence type="ECO:0000256" key="4">
    <source>
        <dbReference type="ARBA" id="ARBA00022692"/>
    </source>
</evidence>
<feature type="transmembrane region" description="Helical" evidence="7">
    <location>
        <begin position="17"/>
        <end position="40"/>
    </location>
</feature>
<sequence>MLTIDVAADIVASGIKVVIILVSLLVVPSLLVGLLVSIFQAVTQINEQTLSFLPRLIVTLVVLGVCGKWMIVQLDDLCIHLFTQAATLVQ</sequence>
<keyword evidence="4 7" id="KW-0812">Transmembrane</keyword>
<dbReference type="GO" id="GO:0005886">
    <property type="term" value="C:plasma membrane"/>
    <property type="evidence" value="ECO:0007669"/>
    <property type="project" value="UniProtKB-SubCell"/>
</dbReference>
<comment type="subcellular location">
    <subcellularLocation>
        <location evidence="1">Cell membrane</location>
        <topology evidence="1">Multi-pass membrane protein</topology>
    </subcellularLocation>
</comment>
<keyword evidence="6 7" id="KW-0472">Membrane</keyword>
<organism evidence="8">
    <name type="scientific">Citrobacter rodentium</name>
    <dbReference type="NCBI Taxonomy" id="67825"/>
    <lineage>
        <taxon>Bacteria</taxon>
        <taxon>Pseudomonadati</taxon>
        <taxon>Pseudomonadota</taxon>
        <taxon>Gammaproteobacteria</taxon>
        <taxon>Enterobacterales</taxon>
        <taxon>Enterobacteriaceae</taxon>
        <taxon>Citrobacter</taxon>
    </lineage>
</organism>
<evidence type="ECO:0000256" key="6">
    <source>
        <dbReference type="ARBA" id="ARBA00023136"/>
    </source>
</evidence>
<dbReference type="AlphaFoldDB" id="A0A482PS29"/>
<feature type="transmembrane region" description="Helical" evidence="7">
    <location>
        <begin position="52"/>
        <end position="71"/>
    </location>
</feature>
<dbReference type="PANTHER" id="PTHR34040:SF8">
    <property type="entry name" value="FLAGELLAR BIOSYNTHETIC PROTEIN FLIQ"/>
    <property type="match status" value="1"/>
</dbReference>
<keyword evidence="8" id="KW-0966">Cell projection</keyword>
<gene>
    <name evidence="8" type="ORF">E2R62_23435</name>
</gene>
<evidence type="ECO:0000256" key="5">
    <source>
        <dbReference type="ARBA" id="ARBA00022989"/>
    </source>
</evidence>
<name>A0A482PS29_CITRO</name>
<evidence type="ECO:0000256" key="3">
    <source>
        <dbReference type="ARBA" id="ARBA00022475"/>
    </source>
</evidence>